<dbReference type="CDD" id="cd00067">
    <property type="entry name" value="GAL4"/>
    <property type="match status" value="1"/>
</dbReference>
<proteinExistence type="predicted"/>
<sequence length="775" mass="85153">MSSSPSETGAASLRAALEARRTLPLAQRTPQPDGLPAPVPDSRPSPNPSRRREKPQLSCHLKTQLCRRLQVPRRSLARSPAYTRPSPPSRTRLRCDRQHPCSCCASRGVPCTYAESPTTPSSLPRPAAMYDRIVQLERLVMSLVPDSAPGSAGGPTPNTAATISHAASLAPGLDSGVPGPAGRSMMPTPAETAPPAVVDVPTPLDVRSECGSMRVTPSELRYVGGEHWAAILESIADLKHHFDREEQFQLTQDDHDPVDGDDANEHPAGPRSTHALLLYGCRLPPSRAEILAALPPKSAVDRYISRYFNRLDLVHCHQYEAFWANTATVPIAWIGLLFSMICLALLASDASDTAHGDPEHRTVQVEIYREKTVQCLLVGEYTKSGLYVLETVIHYVYIELGMRGDADKDVWFLFALELNLAMRMGYHRDPSHFPGISPLQSEMRRRLWATVLQGDILVSSQMGMPRMISDWKYDIAEPRNLNDGDLSENTTELPPPRPETELTPALGIIARRRMFVALGAISDVTAAVQPCSYSEVMRVDGILHDAVASIPPPLKPKPMASSMTDPPEVIMARLFLAHLFYKGQIMLHRRFLYLDSTSQNEDVFAYSRKACLDAALGALHIQDILDEETCPGGQLHMMRWRVSSIMNHTFLTATMVLCSMVYRGQALQREEEILGALRRTRTVWMRVSPGSREARKAAETVSIVIARAGEGYGSGQGDGPPGMVPSDLLSAGGTGPSWASPGSRDLLSQGGSGIGSAGFERKWFDRYSYHFSLRF</sequence>
<feature type="region of interest" description="Disordered" evidence="4">
    <location>
        <begin position="169"/>
        <end position="200"/>
    </location>
</feature>
<feature type="compositionally biased region" description="Pro residues" evidence="4">
    <location>
        <begin position="33"/>
        <end position="47"/>
    </location>
</feature>
<keyword evidence="2" id="KW-0479">Metal-binding</keyword>
<evidence type="ECO:0000256" key="2">
    <source>
        <dbReference type="ARBA" id="ARBA00022723"/>
    </source>
</evidence>
<dbReference type="PANTHER" id="PTHR31001">
    <property type="entry name" value="UNCHARACTERIZED TRANSCRIPTIONAL REGULATORY PROTEIN"/>
    <property type="match status" value="1"/>
</dbReference>
<evidence type="ECO:0000256" key="1">
    <source>
        <dbReference type="ARBA" id="ARBA00004123"/>
    </source>
</evidence>
<dbReference type="AlphaFoldDB" id="A0AAN6MPX9"/>
<feature type="compositionally biased region" description="Low complexity" evidence="4">
    <location>
        <begin position="187"/>
        <end position="200"/>
    </location>
</feature>
<dbReference type="Gene3D" id="4.10.240.10">
    <property type="entry name" value="Zn(2)-C6 fungal-type DNA-binding domain"/>
    <property type="match status" value="1"/>
</dbReference>
<dbReference type="Pfam" id="PF04082">
    <property type="entry name" value="Fungal_trans"/>
    <property type="match status" value="1"/>
</dbReference>
<organism evidence="6 7">
    <name type="scientific">Staphylotrichum tortipilum</name>
    <dbReference type="NCBI Taxonomy" id="2831512"/>
    <lineage>
        <taxon>Eukaryota</taxon>
        <taxon>Fungi</taxon>
        <taxon>Dikarya</taxon>
        <taxon>Ascomycota</taxon>
        <taxon>Pezizomycotina</taxon>
        <taxon>Sordariomycetes</taxon>
        <taxon>Sordariomycetidae</taxon>
        <taxon>Sordariales</taxon>
        <taxon>Chaetomiaceae</taxon>
        <taxon>Staphylotrichum</taxon>
    </lineage>
</organism>
<dbReference type="GO" id="GO:0006351">
    <property type="term" value="P:DNA-templated transcription"/>
    <property type="evidence" value="ECO:0007669"/>
    <property type="project" value="InterPro"/>
</dbReference>
<dbReference type="GO" id="GO:0008270">
    <property type="term" value="F:zinc ion binding"/>
    <property type="evidence" value="ECO:0007669"/>
    <property type="project" value="InterPro"/>
</dbReference>
<dbReference type="InterPro" id="IPR001138">
    <property type="entry name" value="Zn2Cys6_DnaBD"/>
</dbReference>
<comment type="caution">
    <text evidence="6">The sequence shown here is derived from an EMBL/GenBank/DDBJ whole genome shotgun (WGS) entry which is preliminary data.</text>
</comment>
<comment type="subcellular location">
    <subcellularLocation>
        <location evidence="1">Nucleus</location>
    </subcellularLocation>
</comment>
<dbReference type="Pfam" id="PF00172">
    <property type="entry name" value="Zn_clus"/>
    <property type="match status" value="1"/>
</dbReference>
<dbReference type="GO" id="GO:0003677">
    <property type="term" value="F:DNA binding"/>
    <property type="evidence" value="ECO:0007669"/>
    <property type="project" value="InterPro"/>
</dbReference>
<protein>
    <recommendedName>
        <fullName evidence="5">Xylanolytic transcriptional activator regulatory domain-containing protein</fullName>
    </recommendedName>
</protein>
<dbReference type="EMBL" id="MU855401">
    <property type="protein sequence ID" value="KAK3904365.1"/>
    <property type="molecule type" value="Genomic_DNA"/>
</dbReference>
<name>A0AAN6MPX9_9PEZI</name>
<evidence type="ECO:0000256" key="3">
    <source>
        <dbReference type="ARBA" id="ARBA00023242"/>
    </source>
</evidence>
<evidence type="ECO:0000313" key="7">
    <source>
        <dbReference type="Proteomes" id="UP001303889"/>
    </source>
</evidence>
<dbReference type="InterPro" id="IPR007219">
    <property type="entry name" value="XnlR_reg_dom"/>
</dbReference>
<dbReference type="GO" id="GO:0005634">
    <property type="term" value="C:nucleus"/>
    <property type="evidence" value="ECO:0007669"/>
    <property type="project" value="UniProtKB-SubCell"/>
</dbReference>
<dbReference type="Proteomes" id="UP001303889">
    <property type="component" value="Unassembled WGS sequence"/>
</dbReference>
<keyword evidence="7" id="KW-1185">Reference proteome</keyword>
<dbReference type="GO" id="GO:0000981">
    <property type="term" value="F:DNA-binding transcription factor activity, RNA polymerase II-specific"/>
    <property type="evidence" value="ECO:0007669"/>
    <property type="project" value="InterPro"/>
</dbReference>
<feature type="region of interest" description="Disordered" evidence="4">
    <location>
        <begin position="1"/>
        <end position="95"/>
    </location>
</feature>
<dbReference type="SMART" id="SM00906">
    <property type="entry name" value="Fungal_trans"/>
    <property type="match status" value="1"/>
</dbReference>
<accession>A0AAN6MPX9</accession>
<evidence type="ECO:0000313" key="6">
    <source>
        <dbReference type="EMBL" id="KAK3904365.1"/>
    </source>
</evidence>
<feature type="region of interest" description="Disordered" evidence="4">
    <location>
        <begin position="482"/>
        <end position="501"/>
    </location>
</feature>
<dbReference type="InterPro" id="IPR036864">
    <property type="entry name" value="Zn2-C6_fun-type_DNA-bd_sf"/>
</dbReference>
<evidence type="ECO:0000259" key="5">
    <source>
        <dbReference type="SMART" id="SM00906"/>
    </source>
</evidence>
<feature type="compositionally biased region" description="Low complexity" evidence="4">
    <location>
        <begin position="10"/>
        <end position="26"/>
    </location>
</feature>
<feature type="region of interest" description="Disordered" evidence="4">
    <location>
        <begin position="712"/>
        <end position="745"/>
    </location>
</feature>
<reference evidence="6" key="2">
    <citation type="submission" date="2023-05" db="EMBL/GenBank/DDBJ databases">
        <authorList>
            <consortium name="Lawrence Berkeley National Laboratory"/>
            <person name="Steindorff A."/>
            <person name="Hensen N."/>
            <person name="Bonometti L."/>
            <person name="Westerberg I."/>
            <person name="Brannstrom I.O."/>
            <person name="Guillou S."/>
            <person name="Cros-Aarteil S."/>
            <person name="Calhoun S."/>
            <person name="Haridas S."/>
            <person name="Kuo A."/>
            <person name="Mondo S."/>
            <person name="Pangilinan J."/>
            <person name="Riley R."/>
            <person name="Labutti K."/>
            <person name="Andreopoulos B."/>
            <person name="Lipzen A."/>
            <person name="Chen C."/>
            <person name="Yanf M."/>
            <person name="Daum C."/>
            <person name="Ng V."/>
            <person name="Clum A."/>
            <person name="Ohm R."/>
            <person name="Martin F."/>
            <person name="Silar P."/>
            <person name="Natvig D."/>
            <person name="Lalanne C."/>
            <person name="Gautier V."/>
            <person name="Ament-Velasquez S.L."/>
            <person name="Kruys A."/>
            <person name="Hutchinson M.I."/>
            <person name="Powell A.J."/>
            <person name="Barry K."/>
            <person name="Miller A.N."/>
            <person name="Grigoriev I.V."/>
            <person name="Debuchy R."/>
            <person name="Gladieux P."/>
            <person name="Thoren M.H."/>
            <person name="Johannesson H."/>
        </authorList>
    </citation>
    <scope>NUCLEOTIDE SEQUENCE</scope>
    <source>
        <strain evidence="6">CBS 103.79</strain>
    </source>
</reference>
<dbReference type="PANTHER" id="PTHR31001:SF74">
    <property type="entry name" value="ZN(II)2CYS6 TRANSCRIPTION FACTOR (EUROFUNG)"/>
    <property type="match status" value="1"/>
</dbReference>
<dbReference type="CDD" id="cd12148">
    <property type="entry name" value="fungal_TF_MHR"/>
    <property type="match status" value="1"/>
</dbReference>
<keyword evidence="3" id="KW-0539">Nucleus</keyword>
<reference evidence="6" key="1">
    <citation type="journal article" date="2023" name="Mol. Phylogenet. Evol.">
        <title>Genome-scale phylogeny and comparative genomics of the fungal order Sordariales.</title>
        <authorList>
            <person name="Hensen N."/>
            <person name="Bonometti L."/>
            <person name="Westerberg I."/>
            <person name="Brannstrom I.O."/>
            <person name="Guillou S."/>
            <person name="Cros-Aarteil S."/>
            <person name="Calhoun S."/>
            <person name="Haridas S."/>
            <person name="Kuo A."/>
            <person name="Mondo S."/>
            <person name="Pangilinan J."/>
            <person name="Riley R."/>
            <person name="LaButti K."/>
            <person name="Andreopoulos B."/>
            <person name="Lipzen A."/>
            <person name="Chen C."/>
            <person name="Yan M."/>
            <person name="Daum C."/>
            <person name="Ng V."/>
            <person name="Clum A."/>
            <person name="Steindorff A."/>
            <person name="Ohm R.A."/>
            <person name="Martin F."/>
            <person name="Silar P."/>
            <person name="Natvig D.O."/>
            <person name="Lalanne C."/>
            <person name="Gautier V."/>
            <person name="Ament-Velasquez S.L."/>
            <person name="Kruys A."/>
            <person name="Hutchinson M.I."/>
            <person name="Powell A.J."/>
            <person name="Barry K."/>
            <person name="Miller A.N."/>
            <person name="Grigoriev I.V."/>
            <person name="Debuchy R."/>
            <person name="Gladieux P."/>
            <person name="Hiltunen Thoren M."/>
            <person name="Johannesson H."/>
        </authorList>
    </citation>
    <scope>NUCLEOTIDE SEQUENCE</scope>
    <source>
        <strain evidence="6">CBS 103.79</strain>
    </source>
</reference>
<gene>
    <name evidence="6" type="ORF">C8A05DRAFT_13754</name>
</gene>
<dbReference type="InterPro" id="IPR050613">
    <property type="entry name" value="Sec_Metabolite_Reg"/>
</dbReference>
<feature type="domain" description="Xylanolytic transcriptional activator regulatory" evidence="5">
    <location>
        <begin position="410"/>
        <end position="484"/>
    </location>
</feature>
<evidence type="ECO:0000256" key="4">
    <source>
        <dbReference type="SAM" id="MobiDB-lite"/>
    </source>
</evidence>